<organism evidence="1 2">
    <name type="scientific">Caenispirillum bisanense</name>
    <dbReference type="NCBI Taxonomy" id="414052"/>
    <lineage>
        <taxon>Bacteria</taxon>
        <taxon>Pseudomonadati</taxon>
        <taxon>Pseudomonadota</taxon>
        <taxon>Alphaproteobacteria</taxon>
        <taxon>Rhodospirillales</taxon>
        <taxon>Novispirillaceae</taxon>
        <taxon>Caenispirillum</taxon>
    </lineage>
</organism>
<dbReference type="AlphaFoldDB" id="A0A286GMG9"/>
<dbReference type="RefSeq" id="WP_097279844.1">
    <property type="nucleotide sequence ID" value="NZ_OCNJ01000006.1"/>
</dbReference>
<sequence length="157" mass="16908">MSSRILIDSPVTPDALPAVHPGDLRRAWSAATVAAEMGLEADWTDAAGVTFRGPGGEMTVLFEDVDARVWVAGINRAVGLDTTHGIALCFRLLALIDLMASAAWTRPLFELGGPDGAEIHPALFRVASSMPLGRDARFDSREFERRTRPQVGPARLT</sequence>
<dbReference type="Proteomes" id="UP000219621">
    <property type="component" value="Unassembled WGS sequence"/>
</dbReference>
<reference evidence="1 2" key="1">
    <citation type="submission" date="2017-09" db="EMBL/GenBank/DDBJ databases">
        <authorList>
            <person name="Ehlers B."/>
            <person name="Leendertz F.H."/>
        </authorList>
    </citation>
    <scope>NUCLEOTIDE SEQUENCE [LARGE SCALE GENOMIC DNA]</scope>
    <source>
        <strain evidence="1 2">USBA 140</strain>
    </source>
</reference>
<keyword evidence="2" id="KW-1185">Reference proteome</keyword>
<proteinExistence type="predicted"/>
<evidence type="ECO:0000313" key="2">
    <source>
        <dbReference type="Proteomes" id="UP000219621"/>
    </source>
</evidence>
<dbReference type="EMBL" id="OCNJ01000006">
    <property type="protein sequence ID" value="SOD96733.1"/>
    <property type="molecule type" value="Genomic_DNA"/>
</dbReference>
<protein>
    <submittedName>
        <fullName evidence="1">Uncharacterized protein</fullName>
    </submittedName>
</protein>
<gene>
    <name evidence="1" type="ORF">SAMN05421508_10666</name>
</gene>
<dbReference type="OrthoDB" id="7276285at2"/>
<accession>A0A286GMG9</accession>
<name>A0A286GMG9_9PROT</name>
<evidence type="ECO:0000313" key="1">
    <source>
        <dbReference type="EMBL" id="SOD96733.1"/>
    </source>
</evidence>